<name>A0A7T8KBE3_CALRO</name>
<keyword evidence="2" id="KW-1185">Reference proteome</keyword>
<sequence length="85" mass="9692">LGFKPIANCKNTSKEHLKCPFAHLKSRVPPAATVGYWDLVPPPLVKLKLGTPQMPFCAPWAFVFRQPQKWVWGLTPLRQIWVAQL</sequence>
<dbReference type="Proteomes" id="UP000595437">
    <property type="component" value="Chromosome 3"/>
</dbReference>
<organism evidence="1 2">
    <name type="scientific">Caligus rogercresseyi</name>
    <name type="common">Sea louse</name>
    <dbReference type="NCBI Taxonomy" id="217165"/>
    <lineage>
        <taxon>Eukaryota</taxon>
        <taxon>Metazoa</taxon>
        <taxon>Ecdysozoa</taxon>
        <taxon>Arthropoda</taxon>
        <taxon>Crustacea</taxon>
        <taxon>Multicrustacea</taxon>
        <taxon>Hexanauplia</taxon>
        <taxon>Copepoda</taxon>
        <taxon>Siphonostomatoida</taxon>
        <taxon>Caligidae</taxon>
        <taxon>Caligus</taxon>
    </lineage>
</organism>
<accession>A0A7T8KBE3</accession>
<reference evidence="2" key="1">
    <citation type="submission" date="2021-01" db="EMBL/GenBank/DDBJ databases">
        <title>Caligus Genome Assembly.</title>
        <authorList>
            <person name="Gallardo-Escarate C."/>
        </authorList>
    </citation>
    <scope>NUCLEOTIDE SEQUENCE [LARGE SCALE GENOMIC DNA]</scope>
</reference>
<evidence type="ECO:0000313" key="1">
    <source>
        <dbReference type="EMBL" id="QQP52802.1"/>
    </source>
</evidence>
<feature type="non-terminal residue" evidence="1">
    <location>
        <position position="1"/>
    </location>
</feature>
<proteinExistence type="predicted"/>
<dbReference type="AlphaFoldDB" id="A0A7T8KBE3"/>
<protein>
    <submittedName>
        <fullName evidence="1">Uncharacterized protein</fullName>
    </submittedName>
</protein>
<gene>
    <name evidence="1" type="ORF">FKW44_005056</name>
</gene>
<evidence type="ECO:0000313" key="2">
    <source>
        <dbReference type="Proteomes" id="UP000595437"/>
    </source>
</evidence>
<dbReference type="EMBL" id="CP045892">
    <property type="protein sequence ID" value="QQP52802.1"/>
    <property type="molecule type" value="Genomic_DNA"/>
</dbReference>